<dbReference type="InterPro" id="IPR015854">
    <property type="entry name" value="ABC_transpr_LolD-like"/>
</dbReference>
<organism evidence="4 5">
    <name type="scientific">Dietzia cinnamea</name>
    <dbReference type="NCBI Taxonomy" id="321318"/>
    <lineage>
        <taxon>Bacteria</taxon>
        <taxon>Bacillati</taxon>
        <taxon>Actinomycetota</taxon>
        <taxon>Actinomycetes</taxon>
        <taxon>Mycobacteriales</taxon>
        <taxon>Dietziaceae</taxon>
        <taxon>Dietzia</taxon>
    </lineage>
</organism>
<sequence>MTLSARGVAFRHAGADGFTLPPTDLTVRGGRITALVGPSGSGKTTLAHLLAGLLSPTAGEVTVTDEPMTPTDGPGVREVRRRRGRLPGHTALLDQDPMASADPRMTLRRMIALPGRLRGSPVDVDALAREVGLDPGLLDRRPEQVSGGQLHRACLARALAQRPRYLIADEATAHLDPESTNAIAGVLRARADGGLGVLAITHDQRLAADWADVVHTMGGAAGTSGHLR</sequence>
<dbReference type="RefSeq" id="WP_369141407.1">
    <property type="nucleotide sequence ID" value="NZ_JBFTEZ010000002.1"/>
</dbReference>
<dbReference type="SUPFAM" id="SSF52540">
    <property type="entry name" value="P-loop containing nucleoside triphosphate hydrolases"/>
    <property type="match status" value="1"/>
</dbReference>
<evidence type="ECO:0000256" key="2">
    <source>
        <dbReference type="ARBA" id="ARBA00022840"/>
    </source>
</evidence>
<keyword evidence="1" id="KW-0547">Nucleotide-binding</keyword>
<dbReference type="Gene3D" id="3.40.50.300">
    <property type="entry name" value="P-loop containing nucleotide triphosphate hydrolases"/>
    <property type="match status" value="1"/>
</dbReference>
<evidence type="ECO:0000313" key="5">
    <source>
        <dbReference type="Proteomes" id="UP001560293"/>
    </source>
</evidence>
<comment type="caution">
    <text evidence="4">The sequence shown here is derived from an EMBL/GenBank/DDBJ whole genome shotgun (WGS) entry which is preliminary data.</text>
</comment>
<dbReference type="Pfam" id="PF00005">
    <property type="entry name" value="ABC_tran"/>
    <property type="match status" value="1"/>
</dbReference>
<name>A0ABV3YHK5_9ACTN</name>
<keyword evidence="5" id="KW-1185">Reference proteome</keyword>
<keyword evidence="2 4" id="KW-0067">ATP-binding</keyword>
<feature type="domain" description="ABC transporter" evidence="3">
    <location>
        <begin position="3"/>
        <end position="227"/>
    </location>
</feature>
<dbReference type="SMART" id="SM00382">
    <property type="entry name" value="AAA"/>
    <property type="match status" value="1"/>
</dbReference>
<dbReference type="InterPro" id="IPR027417">
    <property type="entry name" value="P-loop_NTPase"/>
</dbReference>
<evidence type="ECO:0000313" key="4">
    <source>
        <dbReference type="EMBL" id="MEX6463316.1"/>
    </source>
</evidence>
<dbReference type="PANTHER" id="PTHR24220">
    <property type="entry name" value="IMPORT ATP-BINDING PROTEIN"/>
    <property type="match status" value="1"/>
</dbReference>
<dbReference type="Proteomes" id="UP001560293">
    <property type="component" value="Unassembled WGS sequence"/>
</dbReference>
<protein>
    <submittedName>
        <fullName evidence="4">ABC transporter ATP-binding protein</fullName>
    </submittedName>
</protein>
<gene>
    <name evidence="4" type="ORF">AB6N35_02950</name>
</gene>
<evidence type="ECO:0000256" key="1">
    <source>
        <dbReference type="ARBA" id="ARBA00022741"/>
    </source>
</evidence>
<proteinExistence type="predicted"/>
<evidence type="ECO:0000259" key="3">
    <source>
        <dbReference type="PROSITE" id="PS50893"/>
    </source>
</evidence>
<dbReference type="PROSITE" id="PS50893">
    <property type="entry name" value="ABC_TRANSPORTER_2"/>
    <property type="match status" value="1"/>
</dbReference>
<dbReference type="GO" id="GO:0005524">
    <property type="term" value="F:ATP binding"/>
    <property type="evidence" value="ECO:0007669"/>
    <property type="project" value="UniProtKB-KW"/>
</dbReference>
<dbReference type="InterPro" id="IPR003593">
    <property type="entry name" value="AAA+_ATPase"/>
</dbReference>
<accession>A0ABV3YHK5</accession>
<dbReference type="EMBL" id="JBFTEZ010000002">
    <property type="protein sequence ID" value="MEX6463316.1"/>
    <property type="molecule type" value="Genomic_DNA"/>
</dbReference>
<dbReference type="InterPro" id="IPR003439">
    <property type="entry name" value="ABC_transporter-like_ATP-bd"/>
</dbReference>
<dbReference type="PANTHER" id="PTHR24220:SF685">
    <property type="entry name" value="ABC TRANSPORTER RELATED"/>
    <property type="match status" value="1"/>
</dbReference>
<reference evidence="5" key="1">
    <citation type="submission" date="2024-07" db="EMBL/GenBank/DDBJ databases">
        <title>Pseudomonas strain that inhibits Aeromonas fish pathogens.</title>
        <authorList>
            <person name="Wildschutte H."/>
        </authorList>
    </citation>
    <scope>NUCLEOTIDE SEQUENCE [LARGE SCALE GENOMIC DNA]</scope>
    <source>
        <strain evidence="5">n60</strain>
    </source>
</reference>